<feature type="transmembrane region" description="Helical" evidence="1">
    <location>
        <begin position="106"/>
        <end position="130"/>
    </location>
</feature>
<keyword evidence="1" id="KW-0812">Transmembrane</keyword>
<accession>A0A239KJP1</accession>
<evidence type="ECO:0000313" key="2">
    <source>
        <dbReference type="EMBL" id="SNT18371.1"/>
    </source>
</evidence>
<name>A0A239KJP1_9BURK</name>
<evidence type="ECO:0008006" key="4">
    <source>
        <dbReference type="Google" id="ProtNLM"/>
    </source>
</evidence>
<feature type="transmembrane region" description="Helical" evidence="1">
    <location>
        <begin position="263"/>
        <end position="289"/>
    </location>
</feature>
<evidence type="ECO:0000313" key="3">
    <source>
        <dbReference type="Proteomes" id="UP000198284"/>
    </source>
</evidence>
<keyword evidence="1" id="KW-1133">Transmembrane helix</keyword>
<reference evidence="2 3" key="1">
    <citation type="submission" date="2017-06" db="EMBL/GenBank/DDBJ databases">
        <authorList>
            <person name="Kim H.J."/>
            <person name="Triplett B.A."/>
        </authorList>
    </citation>
    <scope>NUCLEOTIDE SEQUENCE [LARGE SCALE GENOMIC DNA]</scope>
    <source>
        <strain evidence="2 3">U15</strain>
    </source>
</reference>
<dbReference type="InterPro" id="IPR021296">
    <property type="entry name" value="DUF2868"/>
</dbReference>
<dbReference type="Pfam" id="PF11067">
    <property type="entry name" value="DUF2868"/>
    <property type="match status" value="1"/>
</dbReference>
<dbReference type="Proteomes" id="UP000198284">
    <property type="component" value="Unassembled WGS sequence"/>
</dbReference>
<feature type="transmembrane region" description="Helical" evidence="1">
    <location>
        <begin position="223"/>
        <end position="243"/>
    </location>
</feature>
<sequence length="472" mass="51039">MPSPAHQSVHSSLSALLVARTVQLVEADGPLEDSAEMRQAFAAADTSEARLLERARLLGLRLGLDGELARWRGLAGLVLLALPLLVFSLAWSITAAVIGAERTINAVLAFILALGMHGLTLLAWLLALIFSRSSMNLFNRLSLGNLALRLVAWLPPARGPQSLTLLRAAHDLLRRGRLLPWAFGLVSHGVWALAFVLVLLALIAGFSFRAYRLGWETTILDPAFFAAFVRATGWLPHLIGFPLPDTATLLHPDAPGGDQRAWAWWLIGCVFVYGLVPRLLLAALCALVWRRGRRRLRLDTADPYYRKLLSRFEAMAPSEVVDREQRPEKAAMPARAAMPSAGGTALIGFELPEDAAWPPPGIAVDPALTQRIAGSSEERRTALAMLAAARPARLLLACHAPSTPDRGTERFLREAAAQAGACALLLPASVHDAGAAAQLQRWRDWLRQIDLPEIALFAGADEAAGWLGAAHA</sequence>
<keyword evidence="1" id="KW-0472">Membrane</keyword>
<gene>
    <name evidence="2" type="ORF">SAMN06265795_11639</name>
</gene>
<dbReference type="AlphaFoldDB" id="A0A239KJP1"/>
<dbReference type="EMBL" id="FZOT01000016">
    <property type="protein sequence ID" value="SNT18371.1"/>
    <property type="molecule type" value="Genomic_DNA"/>
</dbReference>
<keyword evidence="3" id="KW-1185">Reference proteome</keyword>
<dbReference type="RefSeq" id="WP_089400926.1">
    <property type="nucleotide sequence ID" value="NZ_FZOT01000016.1"/>
</dbReference>
<protein>
    <recommendedName>
        <fullName evidence="4">DUF2868 domain-containing protein</fullName>
    </recommendedName>
</protein>
<organism evidence="2 3">
    <name type="scientific">Noviherbaspirillum humi</name>
    <dbReference type="NCBI Taxonomy" id="1688639"/>
    <lineage>
        <taxon>Bacteria</taxon>
        <taxon>Pseudomonadati</taxon>
        <taxon>Pseudomonadota</taxon>
        <taxon>Betaproteobacteria</taxon>
        <taxon>Burkholderiales</taxon>
        <taxon>Oxalobacteraceae</taxon>
        <taxon>Noviherbaspirillum</taxon>
    </lineage>
</organism>
<feature type="transmembrane region" description="Helical" evidence="1">
    <location>
        <begin position="77"/>
        <end position="100"/>
    </location>
</feature>
<dbReference type="OrthoDB" id="6210861at2"/>
<proteinExistence type="predicted"/>
<feature type="transmembrane region" description="Helical" evidence="1">
    <location>
        <begin position="190"/>
        <end position="211"/>
    </location>
</feature>
<evidence type="ECO:0000256" key="1">
    <source>
        <dbReference type="SAM" id="Phobius"/>
    </source>
</evidence>